<dbReference type="Proteomes" id="UP000887565">
    <property type="component" value="Unplaced"/>
</dbReference>
<organism evidence="1 2">
    <name type="scientific">Romanomermis culicivorax</name>
    <name type="common">Nematode worm</name>
    <dbReference type="NCBI Taxonomy" id="13658"/>
    <lineage>
        <taxon>Eukaryota</taxon>
        <taxon>Metazoa</taxon>
        <taxon>Ecdysozoa</taxon>
        <taxon>Nematoda</taxon>
        <taxon>Enoplea</taxon>
        <taxon>Dorylaimia</taxon>
        <taxon>Mermithida</taxon>
        <taxon>Mermithoidea</taxon>
        <taxon>Mermithidae</taxon>
        <taxon>Romanomermis</taxon>
    </lineage>
</organism>
<evidence type="ECO:0000313" key="1">
    <source>
        <dbReference type="Proteomes" id="UP000887565"/>
    </source>
</evidence>
<dbReference type="AlphaFoldDB" id="A0A915JNF3"/>
<keyword evidence="1" id="KW-1185">Reference proteome</keyword>
<accession>A0A915JNF3</accession>
<proteinExistence type="predicted"/>
<name>A0A915JNF3_ROMCU</name>
<evidence type="ECO:0000313" key="2">
    <source>
        <dbReference type="WBParaSite" id="nRc.2.0.1.t27774-RA"/>
    </source>
</evidence>
<reference evidence="2" key="1">
    <citation type="submission" date="2022-11" db="UniProtKB">
        <authorList>
            <consortium name="WormBaseParasite"/>
        </authorList>
    </citation>
    <scope>IDENTIFICATION</scope>
</reference>
<protein>
    <submittedName>
        <fullName evidence="2">Uncharacterized protein</fullName>
    </submittedName>
</protein>
<sequence length="243" mass="26420">MTDSATTKKTDNIFNHPTSLLEASDMPSSCLLEPSNEAACSLFLFYFFRVNNQFKVPDTQVSAELICANSYCATDLHIVNFIAEKPSLNDLSRNVINAVVTPTPTIVATTPVGDGALPSRHVSMQQSPSVVAQQQQPATNNAAFQRQTRHRQTFHGTVAVPVLTFVRNEYCCDPSGRAINRNYAAGPGDVTPRSVGGQDSQIPQLSSVHQRGSFLSKITKFTRRACDLSHCLVFRAGDLNSGS</sequence>
<dbReference type="WBParaSite" id="nRc.2.0.1.t27774-RA">
    <property type="protein sequence ID" value="nRc.2.0.1.t27774-RA"/>
    <property type="gene ID" value="nRc.2.0.1.g27774"/>
</dbReference>